<dbReference type="CDD" id="cd00293">
    <property type="entry name" value="USP-like"/>
    <property type="match status" value="1"/>
</dbReference>
<dbReference type="Pfam" id="PF00582">
    <property type="entry name" value="Usp"/>
    <property type="match status" value="1"/>
</dbReference>
<dbReference type="Gene3D" id="3.40.50.620">
    <property type="entry name" value="HUPs"/>
    <property type="match status" value="1"/>
</dbReference>
<sequence>MYQRILVPLDGSATAECGLREALAVAQAQRSSLYLLHALESFPLTLGAAPDEAADRLRARLRRYGEDLLGRAAAAASEAGVPSVMLLREVATGRVADVILQEAVRIPADLVVMGTHGRRGFNKLVLGSNAQAVVHGSSVPVLLVRQRETLVPQALPPGSDP</sequence>
<dbReference type="InterPro" id="IPR014729">
    <property type="entry name" value="Rossmann-like_a/b/a_fold"/>
</dbReference>
<evidence type="ECO:0000256" key="1">
    <source>
        <dbReference type="ARBA" id="ARBA00008791"/>
    </source>
</evidence>
<dbReference type="Proteomes" id="UP001163266">
    <property type="component" value="Chromosome"/>
</dbReference>
<dbReference type="EMBL" id="CP110257">
    <property type="protein sequence ID" value="UZD53576.1"/>
    <property type="molecule type" value="Genomic_DNA"/>
</dbReference>
<accession>A0ABY6MM36</accession>
<reference evidence="3" key="1">
    <citation type="submission" date="2022-10" db="EMBL/GenBank/DDBJ databases">
        <title>Complete genome sequence of Schlegelella aquatica LMG 23380.</title>
        <authorList>
            <person name="Musilova J."/>
            <person name="Kourilova X."/>
            <person name="Bezdicek M."/>
            <person name="Hermankova K."/>
            <person name="Obruca S."/>
            <person name="Sedlar K."/>
        </authorList>
    </citation>
    <scope>NUCLEOTIDE SEQUENCE</scope>
    <source>
        <strain evidence="3">LMG 23380</strain>
    </source>
</reference>
<evidence type="ECO:0000259" key="2">
    <source>
        <dbReference type="Pfam" id="PF00582"/>
    </source>
</evidence>
<comment type="similarity">
    <text evidence="1">Belongs to the universal stress protein A family.</text>
</comment>
<name>A0ABY6MM36_9BURK</name>
<dbReference type="PRINTS" id="PR01438">
    <property type="entry name" value="UNVRSLSTRESS"/>
</dbReference>
<feature type="domain" description="UspA" evidence="2">
    <location>
        <begin position="1"/>
        <end position="145"/>
    </location>
</feature>
<organism evidence="3 4">
    <name type="scientific">Caldimonas aquatica</name>
    <dbReference type="NCBI Taxonomy" id="376175"/>
    <lineage>
        <taxon>Bacteria</taxon>
        <taxon>Pseudomonadati</taxon>
        <taxon>Pseudomonadota</taxon>
        <taxon>Betaproteobacteria</taxon>
        <taxon>Burkholderiales</taxon>
        <taxon>Sphaerotilaceae</taxon>
        <taxon>Caldimonas</taxon>
    </lineage>
</organism>
<gene>
    <name evidence="3" type="ORF">OMP39_07600</name>
</gene>
<dbReference type="InterPro" id="IPR006015">
    <property type="entry name" value="Universal_stress_UspA"/>
</dbReference>
<dbReference type="PANTHER" id="PTHR46268:SF6">
    <property type="entry name" value="UNIVERSAL STRESS PROTEIN UP12"/>
    <property type="match status" value="1"/>
</dbReference>
<evidence type="ECO:0000313" key="3">
    <source>
        <dbReference type="EMBL" id="UZD53576.1"/>
    </source>
</evidence>
<dbReference type="PANTHER" id="PTHR46268">
    <property type="entry name" value="STRESS RESPONSE PROTEIN NHAX"/>
    <property type="match status" value="1"/>
</dbReference>
<dbReference type="InterPro" id="IPR006016">
    <property type="entry name" value="UspA"/>
</dbReference>
<keyword evidence="4" id="KW-1185">Reference proteome</keyword>
<proteinExistence type="inferred from homology"/>
<dbReference type="SUPFAM" id="SSF52402">
    <property type="entry name" value="Adenine nucleotide alpha hydrolases-like"/>
    <property type="match status" value="1"/>
</dbReference>
<dbReference type="RefSeq" id="WP_264891159.1">
    <property type="nucleotide sequence ID" value="NZ_CP110257.1"/>
</dbReference>
<evidence type="ECO:0000313" key="4">
    <source>
        <dbReference type="Proteomes" id="UP001163266"/>
    </source>
</evidence>
<protein>
    <submittedName>
        <fullName evidence="3">Universal stress protein</fullName>
    </submittedName>
</protein>